<proteinExistence type="predicted"/>
<dbReference type="Proteomes" id="UP000706525">
    <property type="component" value="Unassembled WGS sequence"/>
</dbReference>
<evidence type="ECO:0000313" key="1">
    <source>
        <dbReference type="EMBL" id="CAG9178494.1"/>
    </source>
</evidence>
<reference evidence="1 2" key="1">
    <citation type="submission" date="2021-08" db="EMBL/GenBank/DDBJ databases">
        <authorList>
            <person name="Peeters C."/>
        </authorList>
    </citation>
    <scope>NUCLEOTIDE SEQUENCE [LARGE SCALE GENOMIC DNA]</scope>
    <source>
        <strain evidence="1 2">LMG 32289</strain>
    </source>
</reference>
<accession>A0ABM8XEG4</accession>
<organism evidence="1 2">
    <name type="scientific">Cupriavidus pampae</name>
    <dbReference type="NCBI Taxonomy" id="659251"/>
    <lineage>
        <taxon>Bacteria</taxon>
        <taxon>Pseudomonadati</taxon>
        <taxon>Pseudomonadota</taxon>
        <taxon>Betaproteobacteria</taxon>
        <taxon>Burkholderiales</taxon>
        <taxon>Burkholderiaceae</taxon>
        <taxon>Cupriavidus</taxon>
    </lineage>
</organism>
<gene>
    <name evidence="1" type="ORF">LMG32289_04059</name>
</gene>
<dbReference type="EMBL" id="CAJZAG010000008">
    <property type="protein sequence ID" value="CAG9178494.1"/>
    <property type="molecule type" value="Genomic_DNA"/>
</dbReference>
<dbReference type="RefSeq" id="WP_223991536.1">
    <property type="nucleotide sequence ID" value="NZ_CAJZAG010000008.1"/>
</dbReference>
<keyword evidence="2" id="KW-1185">Reference proteome</keyword>
<comment type="caution">
    <text evidence="1">The sequence shown here is derived from an EMBL/GenBank/DDBJ whole genome shotgun (WGS) entry which is preliminary data.</text>
</comment>
<name>A0ABM8XEG4_9BURK</name>
<sequence length="303" mass="33412">MSTKFLEQHAKTLAAFAKETADASSESPDDFWLRAAVKVQHEAAAKAARELALARADEAGELIGLRFIGPRADGSIPLDAFVKIMEPLTYAWKAAAHRLRYGRDDLRVATEISDLLDLRLAGLAYGSTRVFVTGNGAADLTGESLLQATLVHVFKLLTATRDDFHDAADSIGGKAASSLAEALKAIDAAGFSAELTWQSPSCRWRWDGKRDEIVRFRNWVESMTDPEEYEEEVAGIVAAIKDTGRFELRTEDGKIVVRYPLALTTEVQKLTIAKPARVAVITAKYRDSVAKRDIYTRHLKYVL</sequence>
<protein>
    <submittedName>
        <fullName evidence="1">Uncharacterized protein</fullName>
    </submittedName>
</protein>
<evidence type="ECO:0000313" key="2">
    <source>
        <dbReference type="Proteomes" id="UP000706525"/>
    </source>
</evidence>